<dbReference type="RefSeq" id="XP_002775548.1">
    <property type="nucleotide sequence ID" value="XM_002775502.1"/>
</dbReference>
<feature type="compositionally biased region" description="Basic residues" evidence="4">
    <location>
        <begin position="174"/>
        <end position="183"/>
    </location>
</feature>
<dbReference type="PANTHER" id="PTHR14369">
    <property type="entry name" value="SURFEIT LOCUS PROTEIN 6"/>
    <property type="match status" value="1"/>
</dbReference>
<dbReference type="GO" id="GO:0042273">
    <property type="term" value="P:ribosomal large subunit biogenesis"/>
    <property type="evidence" value="ECO:0007669"/>
    <property type="project" value="TreeGrafter"/>
</dbReference>
<dbReference type="Proteomes" id="UP000007800">
    <property type="component" value="Unassembled WGS sequence"/>
</dbReference>
<dbReference type="PANTHER" id="PTHR14369:SF0">
    <property type="entry name" value="SURFEIT LOCUS PROTEIN 6"/>
    <property type="match status" value="1"/>
</dbReference>
<feature type="compositionally biased region" description="Basic and acidic residues" evidence="4">
    <location>
        <begin position="240"/>
        <end position="253"/>
    </location>
</feature>
<feature type="compositionally biased region" description="Basic and acidic residues" evidence="4">
    <location>
        <begin position="224"/>
        <end position="233"/>
    </location>
</feature>
<dbReference type="GO" id="GO:0042274">
    <property type="term" value="P:ribosomal small subunit biogenesis"/>
    <property type="evidence" value="ECO:0007669"/>
    <property type="project" value="TreeGrafter"/>
</dbReference>
<feature type="region of interest" description="Disordered" evidence="4">
    <location>
        <begin position="89"/>
        <end position="122"/>
    </location>
</feature>
<sequence>MSVTPLVEKPSEAAVSSKALNKQTLRRRYREVRDGIDQTIDLIPAHQYLQTVTFGDSPLTVQEAGHHGRQLDPRYVKGTTRVLEEVLSKRKAEQDKASGAKKNAKKKKAKVTRPVSGAELREKLHAKIEALKRARESQKEWKKAAKETEEEEGENAADAKRLRRAKQKAAAAERKKKAKNGGKKKAEMKAAAAARRKEREEEEDAEKTNVKEDLDFSSFNFKKRAADVEEHKEKRVSKRQRLEKEIHEAEKEQQQIAQASSAEERVKLSQDKAIERAMKRAAGEKVHDDVHKLRKAHKAIDKKKNKSREEWAARSREVKEKQAAAQAKRKENIQKYRGKNAKKSLMAEKKPAEGQMTAEGSA</sequence>
<evidence type="ECO:0000256" key="2">
    <source>
        <dbReference type="ARBA" id="ARBA00005904"/>
    </source>
</evidence>
<dbReference type="InterPro" id="IPR029190">
    <property type="entry name" value="Rrp14/SURF6_C"/>
</dbReference>
<dbReference type="GO" id="GO:0003677">
    <property type="term" value="F:DNA binding"/>
    <property type="evidence" value="ECO:0007669"/>
    <property type="project" value="TreeGrafter"/>
</dbReference>
<feature type="compositionally biased region" description="Basic residues" evidence="4">
    <location>
        <begin position="292"/>
        <end position="306"/>
    </location>
</feature>
<dbReference type="InterPro" id="IPR007019">
    <property type="entry name" value="SURF6"/>
</dbReference>
<feature type="compositionally biased region" description="Basic residues" evidence="4">
    <location>
        <begin position="102"/>
        <end position="111"/>
    </location>
</feature>
<dbReference type="EMBL" id="GG679899">
    <property type="protein sequence ID" value="EER07364.1"/>
    <property type="molecule type" value="Genomic_DNA"/>
</dbReference>
<evidence type="ECO:0000256" key="1">
    <source>
        <dbReference type="ARBA" id="ARBA00004123"/>
    </source>
</evidence>
<dbReference type="OMA" id="NWVISIP"/>
<feature type="domain" description="Ribosomal RNA-processing protein 14/surfeit locus protein 6 C-terminal" evidence="5">
    <location>
        <begin position="159"/>
        <end position="343"/>
    </location>
</feature>
<evidence type="ECO:0000313" key="7">
    <source>
        <dbReference type="Proteomes" id="UP000007800"/>
    </source>
</evidence>
<gene>
    <name evidence="6" type="ORF">Pmar_PMAR020529</name>
</gene>
<comment type="similarity">
    <text evidence="2">Belongs to the SURF6 family.</text>
</comment>
<comment type="subcellular location">
    <subcellularLocation>
        <location evidence="1">Nucleus</location>
    </subcellularLocation>
</comment>
<dbReference type="GO" id="GO:0003723">
    <property type="term" value="F:RNA binding"/>
    <property type="evidence" value="ECO:0007669"/>
    <property type="project" value="TreeGrafter"/>
</dbReference>
<protein>
    <submittedName>
        <fullName evidence="6">Surfeit locus protein, putative</fullName>
    </submittedName>
</protein>
<dbReference type="GO" id="GO:0005730">
    <property type="term" value="C:nucleolus"/>
    <property type="evidence" value="ECO:0007669"/>
    <property type="project" value="TreeGrafter"/>
</dbReference>
<feature type="compositionally biased region" description="Basic and acidic residues" evidence="4">
    <location>
        <begin position="135"/>
        <end position="147"/>
    </location>
</feature>
<organism evidence="7">
    <name type="scientific">Perkinsus marinus (strain ATCC 50983 / TXsc)</name>
    <dbReference type="NCBI Taxonomy" id="423536"/>
    <lineage>
        <taxon>Eukaryota</taxon>
        <taxon>Sar</taxon>
        <taxon>Alveolata</taxon>
        <taxon>Perkinsozoa</taxon>
        <taxon>Perkinsea</taxon>
        <taxon>Perkinsida</taxon>
        <taxon>Perkinsidae</taxon>
        <taxon>Perkinsus</taxon>
    </lineage>
</organism>
<feature type="compositionally biased region" description="Basic and acidic residues" evidence="4">
    <location>
        <begin position="279"/>
        <end position="291"/>
    </location>
</feature>
<evidence type="ECO:0000259" key="5">
    <source>
        <dbReference type="Pfam" id="PF04935"/>
    </source>
</evidence>
<keyword evidence="7" id="KW-1185">Reference proteome</keyword>
<dbReference type="AlphaFoldDB" id="C5L7A2"/>
<dbReference type="GeneID" id="9060209"/>
<dbReference type="InParanoid" id="C5L7A2"/>
<name>C5L7A2_PERM5</name>
<feature type="region of interest" description="Disordered" evidence="4">
    <location>
        <begin position="135"/>
        <end position="265"/>
    </location>
</feature>
<evidence type="ECO:0000256" key="4">
    <source>
        <dbReference type="SAM" id="MobiDB-lite"/>
    </source>
</evidence>
<evidence type="ECO:0000313" key="6">
    <source>
        <dbReference type="EMBL" id="EER07364.1"/>
    </source>
</evidence>
<evidence type="ECO:0000256" key="3">
    <source>
        <dbReference type="ARBA" id="ARBA00023242"/>
    </source>
</evidence>
<feature type="compositionally biased region" description="Basic and acidic residues" evidence="4">
    <location>
        <begin position="89"/>
        <end position="98"/>
    </location>
</feature>
<proteinExistence type="inferred from homology"/>
<accession>C5L7A2</accession>
<reference evidence="6 7" key="1">
    <citation type="submission" date="2008-07" db="EMBL/GenBank/DDBJ databases">
        <authorList>
            <person name="El-Sayed N."/>
            <person name="Caler E."/>
            <person name="Inman J."/>
            <person name="Amedeo P."/>
            <person name="Hass B."/>
            <person name="Wortman J."/>
        </authorList>
    </citation>
    <scope>NUCLEOTIDE SEQUENCE [LARGE SCALE GENOMIC DNA]</scope>
    <source>
        <strain evidence="7">ATCC 50983 / TXsc</strain>
    </source>
</reference>
<dbReference type="Pfam" id="PF04935">
    <property type="entry name" value="SURF6"/>
    <property type="match status" value="1"/>
</dbReference>
<keyword evidence="3" id="KW-0539">Nucleus</keyword>
<feature type="compositionally biased region" description="Basic and acidic residues" evidence="4">
    <location>
        <begin position="307"/>
        <end position="334"/>
    </location>
</feature>
<feature type="region of interest" description="Disordered" evidence="4">
    <location>
        <begin position="279"/>
        <end position="362"/>
    </location>
</feature>